<dbReference type="RefSeq" id="WP_179832235.1">
    <property type="nucleotide sequence ID" value="NZ_BMRD01000006.1"/>
</dbReference>
<keyword evidence="3" id="KW-1185">Reference proteome</keyword>
<accession>A0A7Y9KCP2</accession>
<reference evidence="2 3" key="1">
    <citation type="submission" date="2020-07" db="EMBL/GenBank/DDBJ databases">
        <title>Sequencing the genomes of 1000 actinobacteria strains.</title>
        <authorList>
            <person name="Klenk H.-P."/>
        </authorList>
    </citation>
    <scope>NUCLEOTIDE SEQUENCE [LARGE SCALE GENOMIC DNA]</scope>
    <source>
        <strain evidence="2 3">DSM 43461</strain>
    </source>
</reference>
<name>A0A7Y9KCP2_9ACTN</name>
<protein>
    <recommendedName>
        <fullName evidence="4">Alpha/beta hydrolase family protein</fullName>
    </recommendedName>
</protein>
<gene>
    <name evidence="2" type="ORF">BJ999_001045</name>
</gene>
<evidence type="ECO:0000313" key="3">
    <source>
        <dbReference type="Proteomes" id="UP000591272"/>
    </source>
</evidence>
<evidence type="ECO:0000256" key="1">
    <source>
        <dbReference type="SAM" id="MobiDB-lite"/>
    </source>
</evidence>
<evidence type="ECO:0000313" key="2">
    <source>
        <dbReference type="EMBL" id="NYE10749.1"/>
    </source>
</evidence>
<feature type="region of interest" description="Disordered" evidence="1">
    <location>
        <begin position="103"/>
        <end position="123"/>
    </location>
</feature>
<dbReference type="Proteomes" id="UP000591272">
    <property type="component" value="Unassembled WGS sequence"/>
</dbReference>
<sequence>MTPLLLIQGLLLDHHGWDSAEGDVDDRPVVVMNHRGTGASDDHFPGDWSMSGFARRAVSVLDVAGIQRAMVYGTHGRVRRAVARRSVPPAGWRRWCSARPPSVTKPALPVRSTRRPPSTQETARGCPALFYTDAWLAGRPDTATSVLPFPSPSSAAAMGAHLAAVASHDGLVSA</sequence>
<comment type="caution">
    <text evidence="2">The sequence shown here is derived from an EMBL/GenBank/DDBJ whole genome shotgun (WGS) entry which is preliminary data.</text>
</comment>
<evidence type="ECO:0008006" key="4">
    <source>
        <dbReference type="Google" id="ProtNLM"/>
    </source>
</evidence>
<dbReference type="AlphaFoldDB" id="A0A7Y9KCP2"/>
<dbReference type="EMBL" id="JACCBT010000001">
    <property type="protein sequence ID" value="NYE10749.1"/>
    <property type="molecule type" value="Genomic_DNA"/>
</dbReference>
<dbReference type="InterPro" id="IPR029058">
    <property type="entry name" value="AB_hydrolase_fold"/>
</dbReference>
<dbReference type="Gene3D" id="3.40.50.1820">
    <property type="entry name" value="alpha/beta hydrolase"/>
    <property type="match status" value="1"/>
</dbReference>
<proteinExistence type="predicted"/>
<organism evidence="2 3">
    <name type="scientific">Actinomadura citrea</name>
    <dbReference type="NCBI Taxonomy" id="46158"/>
    <lineage>
        <taxon>Bacteria</taxon>
        <taxon>Bacillati</taxon>
        <taxon>Actinomycetota</taxon>
        <taxon>Actinomycetes</taxon>
        <taxon>Streptosporangiales</taxon>
        <taxon>Thermomonosporaceae</taxon>
        <taxon>Actinomadura</taxon>
    </lineage>
</organism>
<dbReference type="SUPFAM" id="SSF53474">
    <property type="entry name" value="alpha/beta-Hydrolases"/>
    <property type="match status" value="1"/>
</dbReference>